<evidence type="ECO:0000256" key="4">
    <source>
        <dbReference type="ARBA" id="ARBA00007353"/>
    </source>
</evidence>
<dbReference type="GO" id="GO:0017061">
    <property type="term" value="F:S-methyl-5-thioadenosine phosphorylase activity"/>
    <property type="evidence" value="ECO:0007669"/>
    <property type="project" value="UniProtKB-EC"/>
</dbReference>
<evidence type="ECO:0000256" key="8">
    <source>
        <dbReference type="ARBA" id="ARBA00022833"/>
    </source>
</evidence>
<dbReference type="PANTHER" id="PTHR30616:SF2">
    <property type="entry name" value="PURINE NUCLEOSIDE PHOSPHORYLASE LACC1"/>
    <property type="match status" value="1"/>
</dbReference>
<evidence type="ECO:0000256" key="7">
    <source>
        <dbReference type="ARBA" id="ARBA00022801"/>
    </source>
</evidence>
<dbReference type="PANTHER" id="PTHR30616">
    <property type="entry name" value="UNCHARACTERIZED PROTEIN YFIH"/>
    <property type="match status" value="1"/>
</dbReference>
<evidence type="ECO:0000256" key="1">
    <source>
        <dbReference type="ARBA" id="ARBA00000553"/>
    </source>
</evidence>
<dbReference type="GO" id="GO:0016787">
    <property type="term" value="F:hydrolase activity"/>
    <property type="evidence" value="ECO:0007669"/>
    <property type="project" value="UniProtKB-KW"/>
</dbReference>
<evidence type="ECO:0000256" key="11">
    <source>
        <dbReference type="ARBA" id="ARBA00049893"/>
    </source>
</evidence>
<comment type="similarity">
    <text evidence="4 12">Belongs to the purine nucleoside phosphorylase YfiH/LACC1 family.</text>
</comment>
<evidence type="ECO:0000313" key="13">
    <source>
        <dbReference type="EMBL" id="PKG26861.1"/>
    </source>
</evidence>
<comment type="caution">
    <text evidence="13">The sequence shown here is derived from an EMBL/GenBank/DDBJ whole genome shotgun (WGS) entry which is preliminary data.</text>
</comment>
<sequence>MEPFKLQQREFVMIDDWNQTYGIIAGMTTKQGGFSQGAFSSLNMGLHVKDSEGDVLKNRRELGEIIHFPIEQWVGAEQTHQTHIENISEHQSGRGSMSYEDSFKGTDGFFTSSKGILLTMCYADCIPIYFLHPSSNAIGIVHAGWKGTVNGIAEEMVKRFKAKGIKASEIKVAIGPGICQDCYIVNDFVIDQAKRFIGGEYSKPYQQISEGQYSLDLKLLNKQILIRAGIIESSLQVTNYCTSCHHDLFFSHRRDKGHTGRMMSFIGWKEER</sequence>
<gene>
    <name evidence="13" type="ORF">CWS20_21985</name>
</gene>
<comment type="catalytic activity">
    <reaction evidence="10">
        <text>adenosine + phosphate = alpha-D-ribose 1-phosphate + adenine</text>
        <dbReference type="Rhea" id="RHEA:27642"/>
        <dbReference type="ChEBI" id="CHEBI:16335"/>
        <dbReference type="ChEBI" id="CHEBI:16708"/>
        <dbReference type="ChEBI" id="CHEBI:43474"/>
        <dbReference type="ChEBI" id="CHEBI:57720"/>
        <dbReference type="EC" id="2.4.2.1"/>
    </reaction>
    <physiologicalReaction direction="left-to-right" evidence="10">
        <dbReference type="Rhea" id="RHEA:27643"/>
    </physiologicalReaction>
</comment>
<dbReference type="RefSeq" id="WP_066196972.1">
    <property type="nucleotide sequence ID" value="NZ_JARMMB010000037.1"/>
</dbReference>
<dbReference type="Pfam" id="PF02578">
    <property type="entry name" value="Cu-oxidase_4"/>
    <property type="match status" value="1"/>
</dbReference>
<keyword evidence="6" id="KW-0479">Metal-binding</keyword>
<dbReference type="EMBL" id="PISD01000055">
    <property type="protein sequence ID" value="PKG26861.1"/>
    <property type="molecule type" value="Genomic_DNA"/>
</dbReference>
<evidence type="ECO:0000256" key="9">
    <source>
        <dbReference type="ARBA" id="ARBA00047989"/>
    </source>
</evidence>
<dbReference type="InterPro" id="IPR003730">
    <property type="entry name" value="Cu_polyphenol_OxRdtase"/>
</dbReference>
<comment type="catalytic activity">
    <reaction evidence="9">
        <text>adenosine + H2O + H(+) = inosine + NH4(+)</text>
        <dbReference type="Rhea" id="RHEA:24408"/>
        <dbReference type="ChEBI" id="CHEBI:15377"/>
        <dbReference type="ChEBI" id="CHEBI:15378"/>
        <dbReference type="ChEBI" id="CHEBI:16335"/>
        <dbReference type="ChEBI" id="CHEBI:17596"/>
        <dbReference type="ChEBI" id="CHEBI:28938"/>
        <dbReference type="EC" id="3.5.4.4"/>
    </reaction>
    <physiologicalReaction direction="left-to-right" evidence="9">
        <dbReference type="Rhea" id="RHEA:24409"/>
    </physiologicalReaction>
</comment>
<evidence type="ECO:0000256" key="12">
    <source>
        <dbReference type="RuleBase" id="RU361274"/>
    </source>
</evidence>
<evidence type="ECO:0000256" key="6">
    <source>
        <dbReference type="ARBA" id="ARBA00022723"/>
    </source>
</evidence>
<proteinExistence type="inferred from homology"/>
<dbReference type="InterPro" id="IPR011324">
    <property type="entry name" value="Cytotoxic_necrot_fac-like_cat"/>
</dbReference>
<dbReference type="AlphaFoldDB" id="A0A2N0ZBF9"/>
<dbReference type="CDD" id="cd16833">
    <property type="entry name" value="YfiH"/>
    <property type="match status" value="1"/>
</dbReference>
<comment type="catalytic activity">
    <reaction evidence="11">
        <text>S-methyl-5'-thioadenosine + phosphate = 5-(methylsulfanyl)-alpha-D-ribose 1-phosphate + adenine</text>
        <dbReference type="Rhea" id="RHEA:11852"/>
        <dbReference type="ChEBI" id="CHEBI:16708"/>
        <dbReference type="ChEBI" id="CHEBI:17509"/>
        <dbReference type="ChEBI" id="CHEBI:43474"/>
        <dbReference type="ChEBI" id="CHEBI:58533"/>
        <dbReference type="EC" id="2.4.2.28"/>
    </reaction>
    <physiologicalReaction direction="left-to-right" evidence="11">
        <dbReference type="Rhea" id="RHEA:11853"/>
    </physiologicalReaction>
</comment>
<comment type="function">
    <text evidence="3">Purine nucleoside enzyme that catalyzes the phosphorolysis of adenosine and inosine nucleosides, yielding D-ribose 1-phosphate and the respective free bases, adenine and hypoxanthine. Also catalyzes the phosphorolysis of S-methyl-5'-thioadenosine into adenine and S-methyl-5-thio-alpha-D-ribose 1-phosphate. Also has adenosine deaminase activity.</text>
</comment>
<evidence type="ECO:0000256" key="3">
    <source>
        <dbReference type="ARBA" id="ARBA00003215"/>
    </source>
</evidence>
<keyword evidence="7" id="KW-0378">Hydrolase</keyword>
<name>A0A2N0ZBF9_9BACI</name>
<evidence type="ECO:0000313" key="14">
    <source>
        <dbReference type="Proteomes" id="UP000233343"/>
    </source>
</evidence>
<dbReference type="InterPro" id="IPR038371">
    <property type="entry name" value="Cu_polyphenol_OxRdtase_sf"/>
</dbReference>
<dbReference type="SUPFAM" id="SSF64438">
    <property type="entry name" value="CNF1/YfiH-like putative cysteine hydrolases"/>
    <property type="match status" value="1"/>
</dbReference>
<evidence type="ECO:0000256" key="2">
    <source>
        <dbReference type="ARBA" id="ARBA00001947"/>
    </source>
</evidence>
<accession>A0A2N0ZBF9</accession>
<dbReference type="Proteomes" id="UP000233343">
    <property type="component" value="Unassembled WGS sequence"/>
</dbReference>
<protein>
    <recommendedName>
        <fullName evidence="12">Purine nucleoside phosphorylase</fullName>
    </recommendedName>
</protein>
<keyword evidence="5" id="KW-0808">Transferase</keyword>
<dbReference type="Gene3D" id="3.60.140.10">
    <property type="entry name" value="CNF1/YfiH-like putative cysteine hydrolases"/>
    <property type="match status" value="1"/>
</dbReference>
<keyword evidence="14" id="KW-1185">Reference proteome</keyword>
<organism evidence="13 14">
    <name type="scientific">Cytobacillus horneckiae</name>
    <dbReference type="NCBI Taxonomy" id="549687"/>
    <lineage>
        <taxon>Bacteria</taxon>
        <taxon>Bacillati</taxon>
        <taxon>Bacillota</taxon>
        <taxon>Bacilli</taxon>
        <taxon>Bacillales</taxon>
        <taxon>Bacillaceae</taxon>
        <taxon>Cytobacillus</taxon>
    </lineage>
</organism>
<comment type="cofactor">
    <cofactor evidence="2">
        <name>Zn(2+)</name>
        <dbReference type="ChEBI" id="CHEBI:29105"/>
    </cofactor>
</comment>
<dbReference type="NCBIfam" id="TIGR00726">
    <property type="entry name" value="peptidoglycan editing factor PgeF"/>
    <property type="match status" value="1"/>
</dbReference>
<reference evidence="13 14" key="1">
    <citation type="journal article" date="2010" name="Int. J. Syst. Evol. Microbiol.">
        <title>Bacillus horneckiae sp. nov., isolated from a spacecraft-assembly clean room.</title>
        <authorList>
            <person name="Vaishampayan P."/>
            <person name="Probst A."/>
            <person name="Krishnamurthi S."/>
            <person name="Ghosh S."/>
            <person name="Osman S."/>
            <person name="McDowall A."/>
            <person name="Ruckmani A."/>
            <person name="Mayilraj S."/>
            <person name="Venkateswaran K."/>
        </authorList>
    </citation>
    <scope>NUCLEOTIDE SEQUENCE [LARGE SCALE GENOMIC DNA]</scope>
    <source>
        <strain evidence="14">1PO1SC</strain>
    </source>
</reference>
<comment type="catalytic activity">
    <reaction evidence="1">
        <text>inosine + phosphate = alpha-D-ribose 1-phosphate + hypoxanthine</text>
        <dbReference type="Rhea" id="RHEA:27646"/>
        <dbReference type="ChEBI" id="CHEBI:17368"/>
        <dbReference type="ChEBI" id="CHEBI:17596"/>
        <dbReference type="ChEBI" id="CHEBI:43474"/>
        <dbReference type="ChEBI" id="CHEBI:57720"/>
        <dbReference type="EC" id="2.4.2.1"/>
    </reaction>
    <physiologicalReaction direction="left-to-right" evidence="1">
        <dbReference type="Rhea" id="RHEA:27647"/>
    </physiologicalReaction>
</comment>
<keyword evidence="8" id="KW-0862">Zinc</keyword>
<dbReference type="GO" id="GO:0005507">
    <property type="term" value="F:copper ion binding"/>
    <property type="evidence" value="ECO:0007669"/>
    <property type="project" value="TreeGrafter"/>
</dbReference>
<evidence type="ECO:0000256" key="5">
    <source>
        <dbReference type="ARBA" id="ARBA00022679"/>
    </source>
</evidence>
<evidence type="ECO:0000256" key="10">
    <source>
        <dbReference type="ARBA" id="ARBA00048968"/>
    </source>
</evidence>